<dbReference type="AlphaFoldDB" id="A0A2N1PUH4"/>
<dbReference type="SUPFAM" id="SSF56935">
    <property type="entry name" value="Porins"/>
    <property type="match status" value="1"/>
</dbReference>
<protein>
    <submittedName>
        <fullName evidence="3">Uncharacterized protein</fullName>
    </submittedName>
</protein>
<sequence>MGSHTRDSKRESKPVNRGNGHGTDLSVCACRKSSARFNPFTVTDFISDFRCFSVMLFTAFFLALFMVMLALPQSAIAADAEGYDLPFDTEALEDSPFKREKLSIDGMKTFEIRQNRVQGDLNHFSMENFDTIPGFHFDQSLQLKIEGEIIDNVFIKANLDDSPSMFPGEQQKEMMLFIDGKIWDITLGDFWATLPETEFTLYNKKLKGFKVEADFMNHLHLNALISRSEGVAGFYVSQGLGHQQEYQLPRNTLPIIEKSETVYLDSRKMNRGQDYSIDYEDGTLRFKSHILPIESNQRINVEYQYDESQAAYKKNLMALQLAGRIDQDNAIGLTFVQDAHDKSSPLIDIDENTSKPMSHRIYDLYIKSKFRDNFRLKGEYSKSVRDFNALSDLDELVEGTATRLEFNIGMGQGAMDVAYRRIEPLFVSVGKRGFATLGQEGLVGDISQISVRSRYDGFRGVKLSDLWEKSYTNVMDIPDRIRKDYLMNDLMASYDHSENLGIRIRSMNENKRTPEMGLDTQRNIRSVQGVLGYGFLQIDGKGELEETFNKATEVLDNRITKSSFVLATRKVRRVDASMGVESLVTEKGPDENPVMDVQNLTVNLNVNPSRMLSAVGVFLNRKERDLVQGYLNTTTTADMRLKLTPLKSLTSTLKYKETHTRRSLKEKDGEALVETPINTVTATALVEYTPIKSIRTSIDLRTKDIIDETTNEKYSRSNSLRSKMRYSPSQKLSTTLEFNVNQSNNDRATEPVSRDSRSEETAVSMKKSFQKGLSFETKYSYQDRRHRYDPLDTAQEQGLTFRVQKQVNSRILSNLDYQISRVDGLEDYLKTNVDSAVTYSDWSREIRLSLRYHFGKEFREVEKVRHEGTVQMDYKLSRDTKFVGEVKMISQSPDATLGDGYSATLGSGKVEIRF</sequence>
<keyword evidence="2" id="KW-1133">Transmembrane helix</keyword>
<dbReference type="Proteomes" id="UP000233256">
    <property type="component" value="Unassembled WGS sequence"/>
</dbReference>
<dbReference type="EMBL" id="PGXC01000001">
    <property type="protein sequence ID" value="PKK91991.1"/>
    <property type="molecule type" value="Genomic_DNA"/>
</dbReference>
<feature type="compositionally biased region" description="Polar residues" evidence="1">
    <location>
        <begin position="716"/>
        <end position="746"/>
    </location>
</feature>
<evidence type="ECO:0000256" key="2">
    <source>
        <dbReference type="SAM" id="Phobius"/>
    </source>
</evidence>
<feature type="transmembrane region" description="Helical" evidence="2">
    <location>
        <begin position="51"/>
        <end position="71"/>
    </location>
</feature>
<comment type="caution">
    <text evidence="3">The sequence shown here is derived from an EMBL/GenBank/DDBJ whole genome shotgun (WGS) entry which is preliminary data.</text>
</comment>
<organism evidence="3 4">
    <name type="scientific">Candidatus Wallbacteria bacterium HGW-Wallbacteria-1</name>
    <dbReference type="NCBI Taxonomy" id="2013854"/>
    <lineage>
        <taxon>Bacteria</taxon>
        <taxon>Candidatus Walliibacteriota</taxon>
    </lineage>
</organism>
<evidence type="ECO:0000313" key="4">
    <source>
        <dbReference type="Proteomes" id="UP000233256"/>
    </source>
</evidence>
<evidence type="ECO:0000313" key="3">
    <source>
        <dbReference type="EMBL" id="PKK91991.1"/>
    </source>
</evidence>
<proteinExistence type="predicted"/>
<keyword evidence="2" id="KW-0812">Transmembrane</keyword>
<evidence type="ECO:0000256" key="1">
    <source>
        <dbReference type="SAM" id="MobiDB-lite"/>
    </source>
</evidence>
<name>A0A2N1PUH4_9BACT</name>
<accession>A0A2N1PUH4</accession>
<feature type="region of interest" description="Disordered" evidence="1">
    <location>
        <begin position="712"/>
        <end position="761"/>
    </location>
</feature>
<feature type="compositionally biased region" description="Basic and acidic residues" evidence="1">
    <location>
        <begin position="747"/>
        <end position="760"/>
    </location>
</feature>
<gene>
    <name evidence="3" type="ORF">CVV64_00830</name>
</gene>
<reference evidence="3 4" key="1">
    <citation type="journal article" date="2017" name="ISME J.">
        <title>Potential for microbial H2 and metal transformations associated with novel bacteria and archaea in deep terrestrial subsurface sediments.</title>
        <authorList>
            <person name="Hernsdorf A.W."/>
            <person name="Amano Y."/>
            <person name="Miyakawa K."/>
            <person name="Ise K."/>
            <person name="Suzuki Y."/>
            <person name="Anantharaman K."/>
            <person name="Probst A."/>
            <person name="Burstein D."/>
            <person name="Thomas B.C."/>
            <person name="Banfield J.F."/>
        </authorList>
    </citation>
    <scope>NUCLEOTIDE SEQUENCE [LARGE SCALE GENOMIC DNA]</scope>
    <source>
        <strain evidence="3">HGW-Wallbacteria-1</strain>
    </source>
</reference>
<keyword evidence="2" id="KW-0472">Membrane</keyword>